<feature type="transmembrane region" description="Helical" evidence="11">
    <location>
        <begin position="373"/>
        <end position="390"/>
    </location>
</feature>
<reference evidence="12 13" key="1">
    <citation type="journal article" date="2017" name="Nat. Ecol. Evol.">
        <title>Scallop genome provides insights into evolution of bilaterian karyotype and development.</title>
        <authorList>
            <person name="Wang S."/>
            <person name="Zhang J."/>
            <person name="Jiao W."/>
            <person name="Li J."/>
            <person name="Xun X."/>
            <person name="Sun Y."/>
            <person name="Guo X."/>
            <person name="Huan P."/>
            <person name="Dong B."/>
            <person name="Zhang L."/>
            <person name="Hu X."/>
            <person name="Sun X."/>
            <person name="Wang J."/>
            <person name="Zhao C."/>
            <person name="Wang Y."/>
            <person name="Wang D."/>
            <person name="Huang X."/>
            <person name="Wang R."/>
            <person name="Lv J."/>
            <person name="Li Y."/>
            <person name="Zhang Z."/>
            <person name="Liu B."/>
            <person name="Lu W."/>
            <person name="Hui Y."/>
            <person name="Liang J."/>
            <person name="Zhou Z."/>
            <person name="Hou R."/>
            <person name="Li X."/>
            <person name="Liu Y."/>
            <person name="Li H."/>
            <person name="Ning X."/>
            <person name="Lin Y."/>
            <person name="Zhao L."/>
            <person name="Xing Q."/>
            <person name="Dou J."/>
            <person name="Li Y."/>
            <person name="Mao J."/>
            <person name="Guo H."/>
            <person name="Dou H."/>
            <person name="Li T."/>
            <person name="Mu C."/>
            <person name="Jiang W."/>
            <person name="Fu Q."/>
            <person name="Fu X."/>
            <person name="Miao Y."/>
            <person name="Liu J."/>
            <person name="Yu Q."/>
            <person name="Li R."/>
            <person name="Liao H."/>
            <person name="Li X."/>
            <person name="Kong Y."/>
            <person name="Jiang Z."/>
            <person name="Chourrout D."/>
            <person name="Li R."/>
            <person name="Bao Z."/>
        </authorList>
    </citation>
    <scope>NUCLEOTIDE SEQUENCE [LARGE SCALE GENOMIC DNA]</scope>
    <source>
        <strain evidence="12 13">PY_sf001</strain>
    </source>
</reference>
<evidence type="ECO:0000256" key="6">
    <source>
        <dbReference type="ARBA" id="ARBA00022781"/>
    </source>
</evidence>
<dbReference type="GO" id="GO:0015252">
    <property type="term" value="F:proton channel activity"/>
    <property type="evidence" value="ECO:0007669"/>
    <property type="project" value="InterPro"/>
</dbReference>
<feature type="transmembrane region" description="Helical" evidence="11">
    <location>
        <begin position="516"/>
        <end position="533"/>
    </location>
</feature>
<evidence type="ECO:0000256" key="8">
    <source>
        <dbReference type="ARBA" id="ARBA00023065"/>
    </source>
</evidence>
<dbReference type="AlphaFoldDB" id="A0A210PHN0"/>
<dbReference type="Proteomes" id="UP000242188">
    <property type="component" value="Unassembled WGS sequence"/>
</dbReference>
<feature type="transmembrane region" description="Helical" evidence="11">
    <location>
        <begin position="244"/>
        <end position="261"/>
    </location>
</feature>
<feature type="transmembrane region" description="Helical" evidence="11">
    <location>
        <begin position="64"/>
        <end position="84"/>
    </location>
</feature>
<dbReference type="InterPro" id="IPR004878">
    <property type="entry name" value="Otopetrin"/>
</dbReference>
<dbReference type="PANTHER" id="PTHR21522">
    <property type="entry name" value="PROTON CHANNEL OTOP"/>
    <property type="match status" value="1"/>
</dbReference>
<dbReference type="EMBL" id="NEDP02076689">
    <property type="protein sequence ID" value="OWF35990.1"/>
    <property type="molecule type" value="Genomic_DNA"/>
</dbReference>
<comment type="caution">
    <text evidence="12">The sequence shown here is derived from an EMBL/GenBank/DDBJ whole genome shotgun (WGS) entry which is preliminary data.</text>
</comment>
<evidence type="ECO:0000256" key="4">
    <source>
        <dbReference type="ARBA" id="ARBA00022475"/>
    </source>
</evidence>
<evidence type="ECO:0000256" key="2">
    <source>
        <dbReference type="ARBA" id="ARBA00006513"/>
    </source>
</evidence>
<evidence type="ECO:0000256" key="11">
    <source>
        <dbReference type="SAM" id="Phobius"/>
    </source>
</evidence>
<evidence type="ECO:0008006" key="14">
    <source>
        <dbReference type="Google" id="ProtNLM"/>
    </source>
</evidence>
<keyword evidence="5 11" id="KW-0812">Transmembrane</keyword>
<name>A0A210PHN0_MIZYE</name>
<feature type="transmembrane region" description="Helical" evidence="11">
    <location>
        <begin position="440"/>
        <end position="458"/>
    </location>
</feature>
<keyword evidence="13" id="KW-1185">Reference proteome</keyword>
<accession>A0A210PHN0</accession>
<evidence type="ECO:0000313" key="12">
    <source>
        <dbReference type="EMBL" id="OWF35990.1"/>
    </source>
</evidence>
<keyword evidence="7 11" id="KW-1133">Transmembrane helix</keyword>
<feature type="transmembrane region" description="Helical" evidence="11">
    <location>
        <begin position="179"/>
        <end position="200"/>
    </location>
</feature>
<dbReference type="GO" id="GO:0005886">
    <property type="term" value="C:plasma membrane"/>
    <property type="evidence" value="ECO:0007669"/>
    <property type="project" value="UniProtKB-SubCell"/>
</dbReference>
<protein>
    <recommendedName>
        <fullName evidence="14">Otopetrin-2</fullName>
    </recommendedName>
</protein>
<evidence type="ECO:0000256" key="1">
    <source>
        <dbReference type="ARBA" id="ARBA00004651"/>
    </source>
</evidence>
<keyword evidence="8" id="KW-0406">Ion transport</keyword>
<sequence>MSWSEILTLPFTAGNQYTSTNGRTHHDGSISTVVVVTSVLAFITVLMSLQENTPSGHVILDPMVMRLSLTVIVVAGICSTIYLAKLAKRQSPITACRKPSACFRLLQIGCLWLFGLGVVMICLFETTRLIFCDSEITRVLPSQELGVNIVYHVTRIVLVVIEVCFITCFTFVKFDHCLSTYYALLFIVLANTSVWIYYYLALEDVSSFRLLHNYNATAPPGNSTNKTCYQNSTIGLLTGQVNKILYPVNTEFSLLVLKFVLEMWSLERTEASNVNHITSVMGITETGSTDQPTSGEEQEHLNERSSLLNTNWEYRIHNSQEYTSLDNACPISFYVAIAVAISWVLPLAIMYIMLEYRFPDSHEFYRIIAAYEVAYRVVMTAAVTCTWVYLQKDGRPVTDHISLKSKDYILLLGTFGAAIYFIHVLIAGSLTKNNNGKTDIISNVISMVFLYLQTTLLLQTRKFVPKRKNIRNFPSFRSLCTVLSILNFGYWITDSFVGMKFPAASSPKVEAFGSKYWTLVMQYAFPLVIFYRLESGFAFLRLYGDFFGDDLIQ</sequence>
<evidence type="ECO:0000256" key="9">
    <source>
        <dbReference type="ARBA" id="ARBA00023136"/>
    </source>
</evidence>
<dbReference type="PANTHER" id="PTHR21522:SF68">
    <property type="entry name" value="G-PROTEIN COUPLED RECEPTORS FAMILY 3 PROFILE DOMAIN-CONTAINING PROTEIN"/>
    <property type="match status" value="1"/>
</dbReference>
<evidence type="ECO:0000256" key="5">
    <source>
        <dbReference type="ARBA" id="ARBA00022692"/>
    </source>
</evidence>
<comment type="subcellular location">
    <subcellularLocation>
        <location evidence="1">Cell membrane</location>
        <topology evidence="1">Multi-pass membrane protein</topology>
    </subcellularLocation>
</comment>
<evidence type="ECO:0000313" key="13">
    <source>
        <dbReference type="Proteomes" id="UP000242188"/>
    </source>
</evidence>
<proteinExistence type="inferred from homology"/>
<keyword evidence="3" id="KW-0813">Transport</keyword>
<keyword evidence="10" id="KW-0407">Ion channel</keyword>
<evidence type="ECO:0000256" key="10">
    <source>
        <dbReference type="ARBA" id="ARBA00023303"/>
    </source>
</evidence>
<keyword evidence="6" id="KW-0375">Hydrogen ion transport</keyword>
<evidence type="ECO:0000256" key="7">
    <source>
        <dbReference type="ARBA" id="ARBA00022989"/>
    </source>
</evidence>
<organism evidence="12 13">
    <name type="scientific">Mizuhopecten yessoensis</name>
    <name type="common">Japanese scallop</name>
    <name type="synonym">Patinopecten yessoensis</name>
    <dbReference type="NCBI Taxonomy" id="6573"/>
    <lineage>
        <taxon>Eukaryota</taxon>
        <taxon>Metazoa</taxon>
        <taxon>Spiralia</taxon>
        <taxon>Lophotrochozoa</taxon>
        <taxon>Mollusca</taxon>
        <taxon>Bivalvia</taxon>
        <taxon>Autobranchia</taxon>
        <taxon>Pteriomorphia</taxon>
        <taxon>Pectinida</taxon>
        <taxon>Pectinoidea</taxon>
        <taxon>Pectinidae</taxon>
        <taxon>Mizuhopecten</taxon>
    </lineage>
</organism>
<feature type="transmembrane region" description="Helical" evidence="11">
    <location>
        <begin position="479"/>
        <end position="496"/>
    </location>
</feature>
<feature type="transmembrane region" description="Helical" evidence="11">
    <location>
        <begin position="30"/>
        <end position="49"/>
    </location>
</feature>
<dbReference type="Pfam" id="PF03189">
    <property type="entry name" value="Otopetrin"/>
    <property type="match status" value="1"/>
</dbReference>
<evidence type="ECO:0000256" key="3">
    <source>
        <dbReference type="ARBA" id="ARBA00022448"/>
    </source>
</evidence>
<feature type="transmembrane region" description="Helical" evidence="11">
    <location>
        <begin position="331"/>
        <end position="353"/>
    </location>
</feature>
<feature type="transmembrane region" description="Helical" evidence="11">
    <location>
        <begin position="410"/>
        <end position="428"/>
    </location>
</feature>
<keyword evidence="9 11" id="KW-0472">Membrane</keyword>
<dbReference type="OrthoDB" id="6125111at2759"/>
<gene>
    <name evidence="12" type="ORF">KP79_PYT17142</name>
</gene>
<comment type="similarity">
    <text evidence="2">Belongs to the otopetrin family.</text>
</comment>
<feature type="transmembrane region" description="Helical" evidence="11">
    <location>
        <begin position="149"/>
        <end position="172"/>
    </location>
</feature>
<keyword evidence="4" id="KW-1003">Cell membrane</keyword>
<feature type="transmembrane region" description="Helical" evidence="11">
    <location>
        <begin position="105"/>
        <end position="129"/>
    </location>
</feature>